<feature type="domain" description="Flavoprotein" evidence="9">
    <location>
        <begin position="24"/>
        <end position="186"/>
    </location>
</feature>
<name>A0ABR2G822_9ROSI</name>
<dbReference type="PANTHER" id="PTHR14359">
    <property type="entry name" value="HOMO-OLIGOMERIC FLAVIN CONTAINING CYS DECARBOXYLASE FAMILY"/>
    <property type="match status" value="1"/>
</dbReference>
<evidence type="ECO:0000256" key="6">
    <source>
        <dbReference type="ARBA" id="ARBA00038350"/>
    </source>
</evidence>
<keyword evidence="5" id="KW-0173">Coenzyme A biosynthesis</keyword>
<reference evidence="10 11" key="1">
    <citation type="journal article" date="2024" name="G3 (Bethesda)">
        <title>Genome assembly of Hibiscus sabdariffa L. provides insights into metabolisms of medicinal natural products.</title>
        <authorList>
            <person name="Kim T."/>
        </authorList>
    </citation>
    <scope>NUCLEOTIDE SEQUENCE [LARGE SCALE GENOMIC DNA]</scope>
    <source>
        <strain evidence="10">TK-2024</strain>
        <tissue evidence="10">Old leaves</tissue>
    </source>
</reference>
<keyword evidence="11" id="KW-1185">Reference proteome</keyword>
<evidence type="ECO:0000256" key="8">
    <source>
        <dbReference type="ARBA" id="ARBA00066422"/>
    </source>
</evidence>
<dbReference type="InterPro" id="IPR003382">
    <property type="entry name" value="Flavoprotein"/>
</dbReference>
<evidence type="ECO:0000256" key="1">
    <source>
        <dbReference type="ARBA" id="ARBA00001917"/>
    </source>
</evidence>
<comment type="similarity">
    <text evidence="6">Belongs to the HFCD (homooligomeric flavin containing Cys decarboxylase) superfamily.</text>
</comment>
<keyword evidence="4" id="KW-0456">Lyase</keyword>
<accession>A0ABR2G822</accession>
<dbReference type="PANTHER" id="PTHR14359:SF6">
    <property type="entry name" value="PHOSPHOPANTOTHENOYLCYSTEINE DECARBOXYLASE"/>
    <property type="match status" value="1"/>
</dbReference>
<keyword evidence="3" id="KW-0288">FMN</keyword>
<dbReference type="Gene3D" id="3.40.50.1950">
    <property type="entry name" value="Flavin prenyltransferase-like"/>
    <property type="match status" value="1"/>
</dbReference>
<comment type="caution">
    <text evidence="10">The sequence shown here is derived from an EMBL/GenBank/DDBJ whole genome shotgun (WGS) entry which is preliminary data.</text>
</comment>
<keyword evidence="2" id="KW-0341">Growth regulation</keyword>
<evidence type="ECO:0000256" key="5">
    <source>
        <dbReference type="ARBA" id="ARBA00022993"/>
    </source>
</evidence>
<keyword evidence="4" id="KW-0210">Decarboxylase</keyword>
<comment type="pathway">
    <text evidence="7">Cofactor biosynthesis; coenzyme A biosynthesis; CoA from (R)-pantothenate: step 3/5.</text>
</comment>
<evidence type="ECO:0000256" key="2">
    <source>
        <dbReference type="ARBA" id="ARBA00022604"/>
    </source>
</evidence>
<sequence>MEHPGTHYAQKGKLPMDPAPRKPRILLAACGCVAATKFAEVCEIFCDWAEVKAVATPASLRFFNTASLPKNVYLYTDKHERLFWGKVGDKILHIELCRWADLMVIAPLSANTLAKIAGGMCDNLLTCIVRAWDYNKPMLIALDVHTFTWRNPFTEKHLMSVDELGVNFIPGGDTMAEPSEIHSSVIGVLQSRPLPLN</sequence>
<dbReference type="SUPFAM" id="SSF52507">
    <property type="entry name" value="Homo-oligomeric flavin-containing Cys decarboxylases, HFCD"/>
    <property type="match status" value="1"/>
</dbReference>
<comment type="cofactor">
    <cofactor evidence="1">
        <name>FMN</name>
        <dbReference type="ChEBI" id="CHEBI:58210"/>
    </cofactor>
</comment>
<evidence type="ECO:0000313" key="11">
    <source>
        <dbReference type="Proteomes" id="UP001472677"/>
    </source>
</evidence>
<evidence type="ECO:0000313" key="10">
    <source>
        <dbReference type="EMBL" id="KAK8596742.1"/>
    </source>
</evidence>
<dbReference type="Proteomes" id="UP001472677">
    <property type="component" value="Unassembled WGS sequence"/>
</dbReference>
<gene>
    <name evidence="10" type="ORF">V6N12_065222</name>
</gene>
<evidence type="ECO:0000256" key="7">
    <source>
        <dbReference type="ARBA" id="ARBA00060685"/>
    </source>
</evidence>
<evidence type="ECO:0000256" key="3">
    <source>
        <dbReference type="ARBA" id="ARBA00022643"/>
    </source>
</evidence>
<organism evidence="10 11">
    <name type="scientific">Hibiscus sabdariffa</name>
    <name type="common">roselle</name>
    <dbReference type="NCBI Taxonomy" id="183260"/>
    <lineage>
        <taxon>Eukaryota</taxon>
        <taxon>Viridiplantae</taxon>
        <taxon>Streptophyta</taxon>
        <taxon>Embryophyta</taxon>
        <taxon>Tracheophyta</taxon>
        <taxon>Spermatophyta</taxon>
        <taxon>Magnoliopsida</taxon>
        <taxon>eudicotyledons</taxon>
        <taxon>Gunneridae</taxon>
        <taxon>Pentapetalae</taxon>
        <taxon>rosids</taxon>
        <taxon>malvids</taxon>
        <taxon>Malvales</taxon>
        <taxon>Malvaceae</taxon>
        <taxon>Malvoideae</taxon>
        <taxon>Hibiscus</taxon>
    </lineage>
</organism>
<dbReference type="InterPro" id="IPR036551">
    <property type="entry name" value="Flavin_trans-like"/>
</dbReference>
<dbReference type="EMBL" id="JBBPBM010000002">
    <property type="protein sequence ID" value="KAK8596742.1"/>
    <property type="molecule type" value="Genomic_DNA"/>
</dbReference>
<protein>
    <recommendedName>
        <fullName evidence="8">phosphopantothenoylcysteine decarboxylase</fullName>
        <ecNumber evidence="8">4.1.1.36</ecNumber>
    </recommendedName>
</protein>
<proteinExistence type="inferred from homology"/>
<dbReference type="EC" id="4.1.1.36" evidence="8"/>
<keyword evidence="3" id="KW-0285">Flavoprotein</keyword>
<evidence type="ECO:0000256" key="4">
    <source>
        <dbReference type="ARBA" id="ARBA00022793"/>
    </source>
</evidence>
<evidence type="ECO:0000259" key="9">
    <source>
        <dbReference type="Pfam" id="PF02441"/>
    </source>
</evidence>
<dbReference type="Pfam" id="PF02441">
    <property type="entry name" value="Flavoprotein"/>
    <property type="match status" value="1"/>
</dbReference>